<sequence length="123" mass="13340">MFEVGQRDEIKRSYTVTDMADFAALAGPKSVAPETVPGPLIGGLFSYLLGVKLPGRGTNYLKQSLEFLMPAPIGEELTASVTITRLRPEKHLVDLETVCETADGTRICQGRALVYVEDVGKGR</sequence>
<dbReference type="EC" id="4.2.1.119" evidence="1"/>
<dbReference type="InterPro" id="IPR050965">
    <property type="entry name" value="UPF0336/Enoyl-CoA_hydratase"/>
</dbReference>
<name>A0A0M6ZXH8_9HYPH</name>
<dbReference type="SUPFAM" id="SSF54637">
    <property type="entry name" value="Thioesterase/thiol ester dehydrase-isomerase"/>
    <property type="match status" value="1"/>
</dbReference>
<dbReference type="STRING" id="388408.LAX5112_00918"/>
<dbReference type="AlphaFoldDB" id="A0A0M6ZXH8"/>
<dbReference type="PANTHER" id="PTHR43437">
    <property type="entry name" value="HYDROXYACYL-THIOESTER DEHYDRATASE TYPE 2, MITOCHONDRIAL-RELATED"/>
    <property type="match status" value="1"/>
</dbReference>
<dbReference type="GO" id="GO:0018812">
    <property type="term" value="F:3-hydroxyacyl-CoA dehydratase activity"/>
    <property type="evidence" value="ECO:0007669"/>
    <property type="project" value="UniProtKB-EC"/>
</dbReference>
<dbReference type="PANTHER" id="PTHR43437:SF3">
    <property type="entry name" value="HYDROXYACYL-THIOESTER DEHYDRATASE TYPE 2, MITOCHONDRIAL"/>
    <property type="match status" value="1"/>
</dbReference>
<dbReference type="Proteomes" id="UP000053235">
    <property type="component" value="Unassembled WGS sequence"/>
</dbReference>
<reference evidence="2" key="1">
    <citation type="submission" date="2015-07" db="EMBL/GenBank/DDBJ databases">
        <authorList>
            <person name="Rodrigo-Torres Lidia"/>
            <person name="Arahal R.David."/>
        </authorList>
    </citation>
    <scope>NUCLEOTIDE SEQUENCE [LARGE SCALE GENOMIC DNA]</scope>
    <source>
        <strain evidence="2">CECT 5112</strain>
    </source>
</reference>
<dbReference type="GO" id="GO:0006633">
    <property type="term" value="P:fatty acid biosynthetic process"/>
    <property type="evidence" value="ECO:0007669"/>
    <property type="project" value="TreeGrafter"/>
</dbReference>
<dbReference type="RefSeq" id="WP_055670802.1">
    <property type="nucleotide sequence ID" value="NZ_CXWD01000003.1"/>
</dbReference>
<keyword evidence="1" id="KW-0456">Lyase</keyword>
<organism evidence="1 2">
    <name type="scientific">Roseibium alexandrii</name>
    <dbReference type="NCBI Taxonomy" id="388408"/>
    <lineage>
        <taxon>Bacteria</taxon>
        <taxon>Pseudomonadati</taxon>
        <taxon>Pseudomonadota</taxon>
        <taxon>Alphaproteobacteria</taxon>
        <taxon>Hyphomicrobiales</taxon>
        <taxon>Stappiaceae</taxon>
        <taxon>Roseibium</taxon>
    </lineage>
</organism>
<dbReference type="OrthoDB" id="9800237at2"/>
<keyword evidence="2" id="KW-1185">Reference proteome</keyword>
<accession>A0A0M6ZXH8</accession>
<dbReference type="InterPro" id="IPR029069">
    <property type="entry name" value="HotDog_dom_sf"/>
</dbReference>
<protein>
    <submittedName>
        <fullName evidence="1">(R)-specific enoyl-CoA hydratase</fullName>
        <ecNumber evidence="1">4.2.1.119</ecNumber>
    </submittedName>
</protein>
<dbReference type="Gene3D" id="3.10.129.10">
    <property type="entry name" value="Hotdog Thioesterase"/>
    <property type="match status" value="1"/>
</dbReference>
<evidence type="ECO:0000313" key="2">
    <source>
        <dbReference type="Proteomes" id="UP000053235"/>
    </source>
</evidence>
<proteinExistence type="predicted"/>
<dbReference type="GO" id="GO:0019171">
    <property type="term" value="F:(3R)-hydroxyacyl-[acyl-carrier-protein] dehydratase activity"/>
    <property type="evidence" value="ECO:0007669"/>
    <property type="project" value="TreeGrafter"/>
</dbReference>
<gene>
    <name evidence="1" type="primary">phaJ_2</name>
    <name evidence="1" type="ORF">LAX5112_00918</name>
</gene>
<evidence type="ECO:0000313" key="1">
    <source>
        <dbReference type="EMBL" id="CTQ66233.1"/>
    </source>
</evidence>
<dbReference type="EMBL" id="CXWD01000003">
    <property type="protein sequence ID" value="CTQ66233.1"/>
    <property type="molecule type" value="Genomic_DNA"/>
</dbReference>